<gene>
    <name evidence="2" type="ORF">L211DRAFT_339505</name>
</gene>
<organism evidence="2 3">
    <name type="scientific">Terfezia boudieri ATCC MYA-4762</name>
    <dbReference type="NCBI Taxonomy" id="1051890"/>
    <lineage>
        <taxon>Eukaryota</taxon>
        <taxon>Fungi</taxon>
        <taxon>Dikarya</taxon>
        <taxon>Ascomycota</taxon>
        <taxon>Pezizomycotina</taxon>
        <taxon>Pezizomycetes</taxon>
        <taxon>Pezizales</taxon>
        <taxon>Pezizaceae</taxon>
        <taxon>Terfezia</taxon>
    </lineage>
</organism>
<dbReference type="EMBL" id="ML121553">
    <property type="protein sequence ID" value="RPB22195.1"/>
    <property type="molecule type" value="Genomic_DNA"/>
</dbReference>
<evidence type="ECO:0000313" key="3">
    <source>
        <dbReference type="Proteomes" id="UP000267821"/>
    </source>
</evidence>
<proteinExistence type="predicted"/>
<dbReference type="AlphaFoldDB" id="A0A3N4LVY6"/>
<keyword evidence="3" id="KW-1185">Reference proteome</keyword>
<feature type="compositionally biased region" description="Polar residues" evidence="1">
    <location>
        <begin position="27"/>
        <end position="36"/>
    </location>
</feature>
<feature type="compositionally biased region" description="Basic residues" evidence="1">
    <location>
        <begin position="71"/>
        <end position="87"/>
    </location>
</feature>
<evidence type="ECO:0000256" key="1">
    <source>
        <dbReference type="SAM" id="MobiDB-lite"/>
    </source>
</evidence>
<sequence length="191" mass="21345">KTLIATLTPPLRAELTPTPLAHWPTLRSANYGSTTRQAREDGSAKDPATSHESDISDASMTNRGKLVPGSKQHHSHSGGFGRKWRGHHQQDMDGDFECVNVPDGGLESGYPSINGVVNNTSTSRKPTCGPTKYKPGLMSQILVIRWLVQVHRRVEKLATSLVNYIAQEIDIKHGLHMHKKFFHTIEYDWDR</sequence>
<feature type="region of interest" description="Disordered" evidence="1">
    <location>
        <begin position="15"/>
        <end position="88"/>
    </location>
</feature>
<dbReference type="OrthoDB" id="5508086at2759"/>
<feature type="compositionally biased region" description="Basic and acidic residues" evidence="1">
    <location>
        <begin position="37"/>
        <end position="54"/>
    </location>
</feature>
<evidence type="ECO:0000313" key="2">
    <source>
        <dbReference type="EMBL" id="RPB22195.1"/>
    </source>
</evidence>
<protein>
    <submittedName>
        <fullName evidence="2">Uncharacterized protein</fullName>
    </submittedName>
</protein>
<reference evidence="2 3" key="1">
    <citation type="journal article" date="2018" name="Nat. Ecol. Evol.">
        <title>Pezizomycetes genomes reveal the molecular basis of ectomycorrhizal truffle lifestyle.</title>
        <authorList>
            <person name="Murat C."/>
            <person name="Payen T."/>
            <person name="Noel B."/>
            <person name="Kuo A."/>
            <person name="Morin E."/>
            <person name="Chen J."/>
            <person name="Kohler A."/>
            <person name="Krizsan K."/>
            <person name="Balestrini R."/>
            <person name="Da Silva C."/>
            <person name="Montanini B."/>
            <person name="Hainaut M."/>
            <person name="Levati E."/>
            <person name="Barry K.W."/>
            <person name="Belfiori B."/>
            <person name="Cichocki N."/>
            <person name="Clum A."/>
            <person name="Dockter R.B."/>
            <person name="Fauchery L."/>
            <person name="Guy J."/>
            <person name="Iotti M."/>
            <person name="Le Tacon F."/>
            <person name="Lindquist E.A."/>
            <person name="Lipzen A."/>
            <person name="Malagnac F."/>
            <person name="Mello A."/>
            <person name="Molinier V."/>
            <person name="Miyauchi S."/>
            <person name="Poulain J."/>
            <person name="Riccioni C."/>
            <person name="Rubini A."/>
            <person name="Sitrit Y."/>
            <person name="Splivallo R."/>
            <person name="Traeger S."/>
            <person name="Wang M."/>
            <person name="Zifcakova L."/>
            <person name="Wipf D."/>
            <person name="Zambonelli A."/>
            <person name="Paolocci F."/>
            <person name="Nowrousian M."/>
            <person name="Ottonello S."/>
            <person name="Baldrian P."/>
            <person name="Spatafora J.W."/>
            <person name="Henrissat B."/>
            <person name="Nagy L.G."/>
            <person name="Aury J.M."/>
            <person name="Wincker P."/>
            <person name="Grigoriev I.V."/>
            <person name="Bonfante P."/>
            <person name="Martin F.M."/>
        </authorList>
    </citation>
    <scope>NUCLEOTIDE SEQUENCE [LARGE SCALE GENOMIC DNA]</scope>
    <source>
        <strain evidence="2 3">ATCC MYA-4762</strain>
    </source>
</reference>
<accession>A0A3N4LVY6</accession>
<feature type="non-terminal residue" evidence="2">
    <location>
        <position position="1"/>
    </location>
</feature>
<dbReference type="Proteomes" id="UP000267821">
    <property type="component" value="Unassembled WGS sequence"/>
</dbReference>
<name>A0A3N4LVY6_9PEZI</name>
<dbReference type="InParanoid" id="A0A3N4LVY6"/>